<dbReference type="InterPro" id="IPR011650">
    <property type="entry name" value="Peptidase_M20_dimer"/>
</dbReference>
<evidence type="ECO:0000259" key="10">
    <source>
        <dbReference type="Pfam" id="PF07687"/>
    </source>
</evidence>
<evidence type="ECO:0000256" key="1">
    <source>
        <dbReference type="ARBA" id="ARBA00001947"/>
    </source>
</evidence>
<comment type="similarity">
    <text evidence="2">Belongs to the peptidase M20A family. ArgE subfamily.</text>
</comment>
<evidence type="ECO:0000256" key="2">
    <source>
        <dbReference type="ARBA" id="ARBA00005691"/>
    </source>
</evidence>
<keyword evidence="8" id="KW-0862">Zinc</keyword>
<dbReference type="Gene3D" id="3.30.70.360">
    <property type="match status" value="1"/>
</dbReference>
<comment type="caution">
    <text evidence="11">The sequence shown here is derived from an EMBL/GenBank/DDBJ whole genome shotgun (WGS) entry which is preliminary data.</text>
</comment>
<dbReference type="Pfam" id="PF07687">
    <property type="entry name" value="M20_dimer"/>
    <property type="match status" value="1"/>
</dbReference>
<keyword evidence="7 11" id="KW-0378">Hydrolase</keyword>
<dbReference type="GO" id="GO:0008777">
    <property type="term" value="F:acetylornithine deacetylase activity"/>
    <property type="evidence" value="ECO:0007669"/>
    <property type="project" value="UniProtKB-EC"/>
</dbReference>
<gene>
    <name evidence="11" type="primary">argE</name>
    <name evidence="11" type="ORF">OOZ53_21025</name>
</gene>
<protein>
    <submittedName>
        <fullName evidence="11">Acetylornithine deacetylase</fullName>
        <ecNumber evidence="11">3.5.1.16</ecNumber>
    </submittedName>
</protein>
<organism evidence="11 12">
    <name type="scientific">Hoeflea poritis</name>
    <dbReference type="NCBI Taxonomy" id="2993659"/>
    <lineage>
        <taxon>Bacteria</taxon>
        <taxon>Pseudomonadati</taxon>
        <taxon>Pseudomonadota</taxon>
        <taxon>Alphaproteobacteria</taxon>
        <taxon>Hyphomicrobiales</taxon>
        <taxon>Rhizobiaceae</taxon>
        <taxon>Hoeflea</taxon>
    </lineage>
</organism>
<dbReference type="SUPFAM" id="SSF53187">
    <property type="entry name" value="Zn-dependent exopeptidases"/>
    <property type="match status" value="1"/>
</dbReference>
<dbReference type="InterPro" id="IPR050072">
    <property type="entry name" value="Peptidase_M20A"/>
</dbReference>
<dbReference type="EC" id="3.5.1.16" evidence="11"/>
<evidence type="ECO:0000256" key="5">
    <source>
        <dbReference type="ARBA" id="ARBA00022605"/>
    </source>
</evidence>
<dbReference type="PROSITE" id="PS00758">
    <property type="entry name" value="ARGE_DAPE_CPG2_1"/>
    <property type="match status" value="1"/>
</dbReference>
<evidence type="ECO:0000256" key="4">
    <source>
        <dbReference type="ARBA" id="ARBA00022571"/>
    </source>
</evidence>
<dbReference type="InterPro" id="IPR036264">
    <property type="entry name" value="Bact_exopeptidase_dim_dom"/>
</dbReference>
<dbReference type="CDD" id="cd03894">
    <property type="entry name" value="M20_ArgE"/>
    <property type="match status" value="1"/>
</dbReference>
<comment type="cofactor">
    <cofactor evidence="1">
        <name>Zn(2+)</name>
        <dbReference type="ChEBI" id="CHEBI:29105"/>
    </cofactor>
</comment>
<dbReference type="InterPro" id="IPR001261">
    <property type="entry name" value="ArgE/DapE_CS"/>
</dbReference>
<dbReference type="PANTHER" id="PTHR43808:SF31">
    <property type="entry name" value="N-ACETYL-L-CITRULLINE DEACETYLASE"/>
    <property type="match status" value="1"/>
</dbReference>
<evidence type="ECO:0000256" key="3">
    <source>
        <dbReference type="ARBA" id="ARBA00022490"/>
    </source>
</evidence>
<dbReference type="RefSeq" id="WP_271091698.1">
    <property type="nucleotide sequence ID" value="NZ_JAPJZH010000016.1"/>
</dbReference>
<keyword evidence="5" id="KW-0028">Amino-acid biosynthesis</keyword>
<dbReference type="InterPro" id="IPR010169">
    <property type="entry name" value="AcOrn-deacetyl"/>
</dbReference>
<dbReference type="PANTHER" id="PTHR43808">
    <property type="entry name" value="ACETYLORNITHINE DEACETYLASE"/>
    <property type="match status" value="1"/>
</dbReference>
<dbReference type="Pfam" id="PF01546">
    <property type="entry name" value="Peptidase_M20"/>
    <property type="match status" value="1"/>
</dbReference>
<feature type="domain" description="Peptidase M20 dimerisation" evidence="10">
    <location>
        <begin position="171"/>
        <end position="281"/>
    </location>
</feature>
<dbReference type="InterPro" id="IPR002933">
    <property type="entry name" value="Peptidase_M20"/>
</dbReference>
<dbReference type="EMBL" id="JAPJZH010000016">
    <property type="protein sequence ID" value="MDA4847855.1"/>
    <property type="molecule type" value="Genomic_DNA"/>
</dbReference>
<sequence>MLDDVIDRLKMLVSFATVGTDGNGDIVDWITEEMRNIAADMRIVVDGDPPLRSIWMRFGPAAPGGILLSGHLDVVPPTDGWSGDPWRLDARGERLHGRGACDMKGFVACLLAAAHAWKARDLSVPIHVALSCDEETGSRRLPSLIADMKRHNVEPEAVVVGEPTEMRIIRGHKGTFGARTRILGRGAHSSDPRHGVNANFAAARLLVFLEELQCEFATAPQAGSDFDPPFTTINPGIVHGGRARNIVADCCEVQWDCRLMPGQRPADIRARIDNFCSATLLQHGRAISSMTEQLTFMPPLEPRAPCPATELLAGLRQSAVNASTNANDCVSYATEAGFFQQAGWPTVVCGPGSIDQAHRPDEYVETTQLRQCLDMLCALPSALERHRERQHAGRFAS</sequence>
<evidence type="ECO:0000313" key="12">
    <source>
        <dbReference type="Proteomes" id="UP001148313"/>
    </source>
</evidence>
<name>A0ABT4VT24_9HYPH</name>
<evidence type="ECO:0000256" key="8">
    <source>
        <dbReference type="ARBA" id="ARBA00022833"/>
    </source>
</evidence>
<keyword evidence="4" id="KW-0055">Arginine biosynthesis</keyword>
<evidence type="ECO:0000256" key="6">
    <source>
        <dbReference type="ARBA" id="ARBA00022723"/>
    </source>
</evidence>
<keyword evidence="9" id="KW-0170">Cobalt</keyword>
<dbReference type="PROSITE" id="PS00759">
    <property type="entry name" value="ARGE_DAPE_CPG2_2"/>
    <property type="match status" value="1"/>
</dbReference>
<dbReference type="Gene3D" id="3.40.630.10">
    <property type="entry name" value="Zn peptidases"/>
    <property type="match status" value="1"/>
</dbReference>
<proteinExistence type="inferred from homology"/>
<reference evidence="11" key="1">
    <citation type="submission" date="2022-11" db="EMBL/GenBank/DDBJ databases">
        <title>Hoeflea poritis sp. nov., isolated from scleractinian coral Porites lutea.</title>
        <authorList>
            <person name="Zhang G."/>
            <person name="Wei Q."/>
            <person name="Cai L."/>
        </authorList>
    </citation>
    <scope>NUCLEOTIDE SEQUENCE</scope>
    <source>
        <strain evidence="11">E7-10</strain>
    </source>
</reference>
<accession>A0ABT4VT24</accession>
<dbReference type="SUPFAM" id="SSF55031">
    <property type="entry name" value="Bacterial exopeptidase dimerisation domain"/>
    <property type="match status" value="1"/>
</dbReference>
<keyword evidence="3" id="KW-0963">Cytoplasm</keyword>
<evidence type="ECO:0000256" key="9">
    <source>
        <dbReference type="ARBA" id="ARBA00023285"/>
    </source>
</evidence>
<dbReference type="NCBIfam" id="TIGR01892">
    <property type="entry name" value="AcOrn-deacetyl"/>
    <property type="match status" value="1"/>
</dbReference>
<keyword evidence="6" id="KW-0479">Metal-binding</keyword>
<evidence type="ECO:0000256" key="7">
    <source>
        <dbReference type="ARBA" id="ARBA00022801"/>
    </source>
</evidence>
<dbReference type="Proteomes" id="UP001148313">
    <property type="component" value="Unassembled WGS sequence"/>
</dbReference>
<keyword evidence="12" id="KW-1185">Reference proteome</keyword>
<evidence type="ECO:0000313" key="11">
    <source>
        <dbReference type="EMBL" id="MDA4847855.1"/>
    </source>
</evidence>